<dbReference type="Proteomes" id="UP001384579">
    <property type="component" value="Unassembled WGS sequence"/>
</dbReference>
<sequence>MIYKLLTAIANLLKTELSADIPQSDQHFTTKQLRESPSEPFPQISVYLGKFTLDQSMRNLKSLKQYPEESRQEITVMREFEQEFFIEVYDTNLENLEKFASLIFGIILTNSEDLLQEYNITASTSYQSQEITTVHIINQINVLESIYKTTVDTQSFELKLQAKGQLKLLRNIHGELSTIQNINIQSRLPLEI</sequence>
<proteinExistence type="predicted"/>
<evidence type="ECO:0000313" key="1">
    <source>
        <dbReference type="EMBL" id="MEK0183834.1"/>
    </source>
</evidence>
<name>A0ABU8YHJ0_9CYAN</name>
<reference evidence="1 2" key="1">
    <citation type="journal article" date="2020" name="Harmful Algae">
        <title>Molecular and morphological characterization of a novel dihydroanatoxin-a producing Microcoleus species (cyanobacteria) from the Russian River, California, USA.</title>
        <authorList>
            <person name="Conklin K.Y."/>
            <person name="Stancheva R."/>
            <person name="Otten T.G."/>
            <person name="Fadness R."/>
            <person name="Boyer G.L."/>
            <person name="Read B."/>
            <person name="Zhang X."/>
            <person name="Sheath R.G."/>
        </authorList>
    </citation>
    <scope>NUCLEOTIDE SEQUENCE [LARGE SCALE GENOMIC DNA]</scope>
    <source>
        <strain evidence="1 2">PTRS2</strain>
    </source>
</reference>
<dbReference type="RefSeq" id="WP_340520177.1">
    <property type="nucleotide sequence ID" value="NZ_JBBLXS010000022.1"/>
</dbReference>
<accession>A0ABU8YHJ0</accession>
<protein>
    <submittedName>
        <fullName evidence="1">Uncharacterized protein</fullName>
    </submittedName>
</protein>
<dbReference type="EMBL" id="JBBLXS010000022">
    <property type="protein sequence ID" value="MEK0183834.1"/>
    <property type="molecule type" value="Genomic_DNA"/>
</dbReference>
<comment type="caution">
    <text evidence="1">The sequence shown here is derived from an EMBL/GenBank/DDBJ whole genome shotgun (WGS) entry which is preliminary data.</text>
</comment>
<evidence type="ECO:0000313" key="2">
    <source>
        <dbReference type="Proteomes" id="UP001384579"/>
    </source>
</evidence>
<gene>
    <name evidence="1" type="ORF">WMG39_03115</name>
</gene>
<organism evidence="1 2">
    <name type="scientific">Microcoleus anatoxicus PTRS2</name>
    <dbReference type="NCBI Taxonomy" id="2705321"/>
    <lineage>
        <taxon>Bacteria</taxon>
        <taxon>Bacillati</taxon>
        <taxon>Cyanobacteriota</taxon>
        <taxon>Cyanophyceae</taxon>
        <taxon>Oscillatoriophycideae</taxon>
        <taxon>Oscillatoriales</taxon>
        <taxon>Microcoleaceae</taxon>
        <taxon>Microcoleus</taxon>
        <taxon>Microcoleus anatoxicus</taxon>
    </lineage>
</organism>
<keyword evidence="2" id="KW-1185">Reference proteome</keyword>